<organism evidence="1 2">
    <name type="scientific">Bacillus safensis</name>
    <dbReference type="NCBI Taxonomy" id="561879"/>
    <lineage>
        <taxon>Bacteria</taxon>
        <taxon>Bacillati</taxon>
        <taxon>Bacillota</taxon>
        <taxon>Bacilli</taxon>
        <taxon>Bacillales</taxon>
        <taxon>Bacillaceae</taxon>
        <taxon>Bacillus</taxon>
    </lineage>
</organism>
<protein>
    <submittedName>
        <fullName evidence="1">Uncharacterized protein</fullName>
    </submittedName>
</protein>
<sequence>MISDRNTDYQMYQSGDLDTAFVPAEQSENLLKNKDVQIEDQAGLFFLSSECEHGTFSK</sequence>
<reference evidence="1 2" key="1">
    <citation type="submission" date="2019-12" db="EMBL/GenBank/DDBJ databases">
        <title>Full genome sequence of a Bacillus safensis strain isolated from commercially available natto in Indonesia.</title>
        <authorList>
            <person name="Yoshida M."/>
            <person name="Uomi M."/>
            <person name="Waturangi D."/>
            <person name="Ekaputri J.J."/>
            <person name="Setiamarga D.H.E."/>
        </authorList>
    </citation>
    <scope>NUCLEOTIDE SEQUENCE [LARGE SCALE GENOMIC DNA]</scope>
    <source>
        <strain evidence="1 2">IDN1</strain>
    </source>
</reference>
<evidence type="ECO:0000313" key="1">
    <source>
        <dbReference type="EMBL" id="BBP88705.1"/>
    </source>
</evidence>
<evidence type="ECO:0000313" key="2">
    <source>
        <dbReference type="Proteomes" id="UP000464658"/>
    </source>
</evidence>
<gene>
    <name evidence="1" type="ORF">BsIDN1_23230</name>
</gene>
<dbReference type="Proteomes" id="UP000464658">
    <property type="component" value="Chromosome"/>
</dbReference>
<dbReference type="AlphaFoldDB" id="A0A5S9M791"/>
<accession>A0A5S9M791</accession>
<name>A0A5S9M791_BACIA</name>
<dbReference type="EMBL" id="AP021906">
    <property type="protein sequence ID" value="BBP88705.1"/>
    <property type="molecule type" value="Genomic_DNA"/>
</dbReference>
<dbReference type="Gene3D" id="3.40.190.10">
    <property type="entry name" value="Periplasmic binding protein-like II"/>
    <property type="match status" value="1"/>
</dbReference>
<proteinExistence type="predicted"/>